<dbReference type="Gene3D" id="1.20.5.1930">
    <property type="match status" value="1"/>
</dbReference>
<reference evidence="4" key="1">
    <citation type="submission" date="2021-04" db="EMBL/GenBank/DDBJ databases">
        <authorList>
            <person name="Rodrigo-Torres L."/>
            <person name="Arahal R. D."/>
            <person name="Lucena T."/>
        </authorList>
    </citation>
    <scope>NUCLEOTIDE SEQUENCE</scope>
    <source>
        <strain evidence="4">CECT 9275</strain>
    </source>
</reference>
<dbReference type="InterPro" id="IPR011110">
    <property type="entry name" value="Reg_prop"/>
</dbReference>
<feature type="transmembrane region" description="Helical" evidence="2">
    <location>
        <begin position="759"/>
        <end position="784"/>
    </location>
</feature>
<dbReference type="EMBL" id="CAJRAF010000002">
    <property type="protein sequence ID" value="CAG4998353.1"/>
    <property type="molecule type" value="Genomic_DNA"/>
</dbReference>
<dbReference type="InterPro" id="IPR011123">
    <property type="entry name" value="Y_Y_Y"/>
</dbReference>
<dbReference type="Proteomes" id="UP000680038">
    <property type="component" value="Unassembled WGS sequence"/>
</dbReference>
<dbReference type="Pfam" id="PF07495">
    <property type="entry name" value="Y_Y_Y"/>
    <property type="match status" value="1"/>
</dbReference>
<dbReference type="PANTHER" id="PTHR43547">
    <property type="entry name" value="TWO-COMPONENT HISTIDINE KINASE"/>
    <property type="match status" value="1"/>
</dbReference>
<evidence type="ECO:0000256" key="2">
    <source>
        <dbReference type="SAM" id="Phobius"/>
    </source>
</evidence>
<evidence type="ECO:0000313" key="4">
    <source>
        <dbReference type="EMBL" id="CAG4998353.1"/>
    </source>
</evidence>
<dbReference type="SUPFAM" id="SSF50969">
    <property type="entry name" value="YVTN repeat-like/Quinoprotein amine dehydrogenase"/>
    <property type="match status" value="1"/>
</dbReference>
<keyword evidence="2" id="KW-0812">Transmembrane</keyword>
<evidence type="ECO:0000256" key="1">
    <source>
        <dbReference type="ARBA" id="ARBA00022553"/>
    </source>
</evidence>
<dbReference type="SUPFAM" id="SSF63829">
    <property type="entry name" value="Calcium-dependent phosphotriesterase"/>
    <property type="match status" value="2"/>
</dbReference>
<proteinExistence type="predicted"/>
<keyword evidence="2" id="KW-0472">Membrane</keyword>
<accession>A0A916NBX4</accession>
<sequence length="986" mass="112041">MQITFLSILSFMILIATPARSQSSYLFRHIGVEDGLSQGSVNHMYQDSRGFMWLGTQDGVNRFDGKNIITYLSGATGESTHIQGIAEDNQGNLWAGSREGLFKYNRKTNRFIRPAIKIPTGTNACIENGSVYAFNYRKQIYLLSDKGLYTIVDNEARLITPELRYNNLLNNNFLAESPEGDLWFIHVSGGLIRYSVSAGKVYHYFSNDKNNLFGNPRKFKCIAFDRIGFLWLGGPDGLTRFDYEQKRKDDFKGNYNFTRHNPVAIIEDRYAKLWLATEGNGILIFDRIRMKFSQQIQHRDDVPNSLKYDEVGNLFIDQNNDVFANIGTQGLDIISPVSNAFKFYSYGKNPMDNLGDYSVRGLAEDAQGDIWIGTELGGINRLTPSKGSIKHYTSADGLPGNTIRHILYDRQNNIWVGTSSGIALFMPVQNTFRAIPLPVSCEVLTLLQITDNLVLITTSAGLMALDTKTKSVVSFSNRQIASGYASYQDTLTEQIYVAERYQGVSIFGLRGIHLVLKSRVLKDFHVLQFYQEPGTPFLWMCTDRGLVKWNMEKKEIEKNYRIRDGLHHEYLYALLPDAKGDFWLSTNRGLTRFEPVNERFELVIEIPLREYNSRAALVTRKGMLYFGSTTGLDQISPDQLTSENQEIGISLTELSVDTKGPKDTDTYIGEVSSLELPYEQNTISLKFTATDYRNRGLNRFRYFLKNYDTDTIYAGTMDQVRYANLPAGIYTFNVQASDLGGNWISPVKKLNIHILPPFWLTWWFILLILTLLAILVWGGIRYLLHSRLLNQKTNADKKISMEKERSRIARDMNDSLGSELFGLKLLGQVALSRPNRTDSDTYLQKIVDTSRNISEKISEVIWLTDASQDTLESLWTYIQKNAAMLLKPANIPYWFQTLNGHSSDLVSGERRHEILDFHKLLFMKMIAASSQAYVLELRTYRTNLLIIIKNPGPDILDCDLSASLSKLNGSVSQHESAAILEIPFAD</sequence>
<dbReference type="InterPro" id="IPR015943">
    <property type="entry name" value="WD40/YVTN_repeat-like_dom_sf"/>
</dbReference>
<dbReference type="InterPro" id="IPR011044">
    <property type="entry name" value="Quino_amine_DH_bsu"/>
</dbReference>
<organism evidence="4 5">
    <name type="scientific">Dyadobacter helix</name>
    <dbReference type="NCBI Taxonomy" id="2822344"/>
    <lineage>
        <taxon>Bacteria</taxon>
        <taxon>Pseudomonadati</taxon>
        <taxon>Bacteroidota</taxon>
        <taxon>Cytophagia</taxon>
        <taxon>Cytophagales</taxon>
        <taxon>Spirosomataceae</taxon>
        <taxon>Dyadobacter</taxon>
    </lineage>
</organism>
<comment type="caution">
    <text evidence="4">The sequence shown here is derived from an EMBL/GenBank/DDBJ whole genome shotgun (WGS) entry which is preliminary data.</text>
</comment>
<dbReference type="Gene3D" id="2.130.10.10">
    <property type="entry name" value="YVTN repeat-like/Quinoprotein amine dehydrogenase"/>
    <property type="match status" value="3"/>
</dbReference>
<keyword evidence="1" id="KW-0597">Phosphoprotein</keyword>
<keyword evidence="2" id="KW-1133">Transmembrane helix</keyword>
<dbReference type="GO" id="GO:0000155">
    <property type="term" value="F:phosphorelay sensor kinase activity"/>
    <property type="evidence" value="ECO:0007669"/>
    <property type="project" value="TreeGrafter"/>
</dbReference>
<dbReference type="Gene3D" id="2.60.40.10">
    <property type="entry name" value="Immunoglobulins"/>
    <property type="match status" value="1"/>
</dbReference>
<keyword evidence="5" id="KW-1185">Reference proteome</keyword>
<gene>
    <name evidence="4" type="ORF">DYBT9275_01983</name>
</gene>
<name>A0A916NBX4_9BACT</name>
<dbReference type="AlphaFoldDB" id="A0A916NBX4"/>
<dbReference type="InterPro" id="IPR013783">
    <property type="entry name" value="Ig-like_fold"/>
</dbReference>
<feature type="domain" description="Two component regulator three Y" evidence="3">
    <location>
        <begin position="691"/>
        <end position="755"/>
    </location>
</feature>
<evidence type="ECO:0000259" key="3">
    <source>
        <dbReference type="Pfam" id="PF07495"/>
    </source>
</evidence>
<dbReference type="Pfam" id="PF07494">
    <property type="entry name" value="Reg_prop"/>
    <property type="match status" value="4"/>
</dbReference>
<evidence type="ECO:0000313" key="5">
    <source>
        <dbReference type="Proteomes" id="UP000680038"/>
    </source>
</evidence>
<dbReference type="PANTHER" id="PTHR43547:SF2">
    <property type="entry name" value="HYBRID SIGNAL TRANSDUCTION HISTIDINE KINASE C"/>
    <property type="match status" value="1"/>
</dbReference>
<protein>
    <recommendedName>
        <fullName evidence="3">Two component regulator three Y domain-containing protein</fullName>
    </recommendedName>
</protein>